<dbReference type="EMBL" id="JH651379">
    <property type="protein sequence ID" value="EIJ39317.1"/>
    <property type="molecule type" value="Genomic_DNA"/>
</dbReference>
<evidence type="ECO:0000256" key="4">
    <source>
        <dbReference type="ARBA" id="ARBA00023136"/>
    </source>
</evidence>
<dbReference type="Gene3D" id="1.20.1600.10">
    <property type="entry name" value="Outer membrane efflux proteins (OEP)"/>
    <property type="match status" value="1"/>
</dbReference>
<dbReference type="GO" id="GO:1990281">
    <property type="term" value="C:efflux pump complex"/>
    <property type="evidence" value="ECO:0007669"/>
    <property type="project" value="TreeGrafter"/>
</dbReference>
<dbReference type="PANTHER" id="PTHR30026">
    <property type="entry name" value="OUTER MEMBRANE PROTEIN TOLC"/>
    <property type="match status" value="1"/>
</dbReference>
<accession>I3C6S4</accession>
<keyword evidence="7" id="KW-0732">Signal</keyword>
<keyword evidence="3" id="KW-0812">Transmembrane</keyword>
<evidence type="ECO:0000256" key="7">
    <source>
        <dbReference type="SAM" id="SignalP"/>
    </source>
</evidence>
<dbReference type="RefSeq" id="WP_008612716.1">
    <property type="nucleotide sequence ID" value="NZ_JH651379.1"/>
</dbReference>
<feature type="coiled-coil region" evidence="6">
    <location>
        <begin position="346"/>
        <end position="380"/>
    </location>
</feature>
<keyword evidence="5" id="KW-0998">Cell outer membrane</keyword>
<evidence type="ECO:0008006" key="10">
    <source>
        <dbReference type="Google" id="ProtNLM"/>
    </source>
</evidence>
<evidence type="ECO:0000256" key="3">
    <source>
        <dbReference type="ARBA" id="ARBA00022692"/>
    </source>
</evidence>
<dbReference type="GO" id="GO:0015562">
    <property type="term" value="F:efflux transmembrane transporter activity"/>
    <property type="evidence" value="ECO:0007669"/>
    <property type="project" value="InterPro"/>
</dbReference>
<feature type="signal peptide" evidence="7">
    <location>
        <begin position="1"/>
        <end position="19"/>
    </location>
</feature>
<evidence type="ECO:0000256" key="1">
    <source>
        <dbReference type="ARBA" id="ARBA00004442"/>
    </source>
</evidence>
<dbReference type="HOGENOM" id="CLU_052144_0_0_10"/>
<organism evidence="8 9">
    <name type="scientific">Galbibacter orientalis DSM 19592</name>
    <dbReference type="NCBI Taxonomy" id="926559"/>
    <lineage>
        <taxon>Bacteria</taxon>
        <taxon>Pseudomonadati</taxon>
        <taxon>Bacteroidota</taxon>
        <taxon>Flavobacteriia</taxon>
        <taxon>Flavobacteriales</taxon>
        <taxon>Flavobacteriaceae</taxon>
        <taxon>Galbibacter</taxon>
    </lineage>
</organism>
<evidence type="ECO:0000256" key="5">
    <source>
        <dbReference type="ARBA" id="ARBA00023237"/>
    </source>
</evidence>
<reference evidence="8 9" key="1">
    <citation type="submission" date="2012-02" db="EMBL/GenBank/DDBJ databases">
        <title>Improved High-Quality Draft genome of Joostella marina DSM 19592.</title>
        <authorList>
            <consortium name="US DOE Joint Genome Institute (JGI-PGF)"/>
            <person name="Lucas S."/>
            <person name="Copeland A."/>
            <person name="Lapidus A."/>
            <person name="Bruce D."/>
            <person name="Goodwin L."/>
            <person name="Pitluck S."/>
            <person name="Peters L."/>
            <person name="Chertkov O."/>
            <person name="Ovchinnikova G."/>
            <person name="Kyrpides N."/>
            <person name="Mavromatis K."/>
            <person name="Detter J.C."/>
            <person name="Han C."/>
            <person name="Land M."/>
            <person name="Hauser L."/>
            <person name="Markowitz V."/>
            <person name="Cheng J.-F."/>
            <person name="Hugenholtz P."/>
            <person name="Woyke T."/>
            <person name="Wu D."/>
            <person name="Tindall B."/>
            <person name="Brambilla E."/>
            <person name="Klenk H.-P."/>
            <person name="Eisen J.A."/>
        </authorList>
    </citation>
    <scope>NUCLEOTIDE SEQUENCE [LARGE SCALE GENOMIC DNA]</scope>
    <source>
        <strain evidence="8 9">DSM 19592</strain>
    </source>
</reference>
<dbReference type="Proteomes" id="UP000004690">
    <property type="component" value="Unassembled WGS sequence"/>
</dbReference>
<dbReference type="PANTHER" id="PTHR30026:SF20">
    <property type="entry name" value="OUTER MEMBRANE PROTEIN TOLC"/>
    <property type="match status" value="1"/>
</dbReference>
<evidence type="ECO:0000313" key="9">
    <source>
        <dbReference type="Proteomes" id="UP000004690"/>
    </source>
</evidence>
<proteinExistence type="predicted"/>
<keyword evidence="2" id="KW-1134">Transmembrane beta strand</keyword>
<evidence type="ECO:0000256" key="6">
    <source>
        <dbReference type="SAM" id="Coils"/>
    </source>
</evidence>
<dbReference type="STRING" id="926559.JoomaDRAFT_2331"/>
<keyword evidence="6" id="KW-0175">Coiled coil</keyword>
<dbReference type="GO" id="GO:0009279">
    <property type="term" value="C:cell outer membrane"/>
    <property type="evidence" value="ECO:0007669"/>
    <property type="project" value="UniProtKB-SubCell"/>
</dbReference>
<keyword evidence="4" id="KW-0472">Membrane</keyword>
<dbReference type="eggNOG" id="COG1538">
    <property type="taxonomic scope" value="Bacteria"/>
</dbReference>
<feature type="chain" id="PRO_5003668401" description="Outer membrane protein" evidence="7">
    <location>
        <begin position="20"/>
        <end position="424"/>
    </location>
</feature>
<evidence type="ECO:0000256" key="2">
    <source>
        <dbReference type="ARBA" id="ARBA00022452"/>
    </source>
</evidence>
<gene>
    <name evidence="8" type="ORF">JoomaDRAFT_2331</name>
</gene>
<dbReference type="GO" id="GO:0015288">
    <property type="term" value="F:porin activity"/>
    <property type="evidence" value="ECO:0007669"/>
    <property type="project" value="TreeGrafter"/>
</dbReference>
<dbReference type="SUPFAM" id="SSF56954">
    <property type="entry name" value="Outer membrane efflux proteins (OEP)"/>
    <property type="match status" value="1"/>
</dbReference>
<dbReference type="AlphaFoldDB" id="I3C6S4"/>
<dbReference type="OrthoDB" id="1091220at2"/>
<protein>
    <recommendedName>
        <fullName evidence="10">Outer membrane protein</fullName>
    </recommendedName>
</protein>
<comment type="subcellular location">
    <subcellularLocation>
        <location evidence="1">Cell outer membrane</location>
    </subcellularLocation>
</comment>
<sequence>MNKIFSIFFLLLIAGQLQAQKTLGYYLETARVNSPLANDNENKAKVSELEAERLSAVYNRPKIDLNGNFLFAPILSTENNKTRFEANSNGSTDYYGYDLSSTNGGLYQGVAKLTQPLFNGGKAFEKQAEIIAEVNRNMAKLNIHDLEKLVTDQYILCLKDKNQIAFVDSMLKLLDNQTNLVKKLVDNALLKPSDLSLVNIEQKNYRGLRTTFKANYRSDLMDLNVLSGIKDTTLVELEKIDLSVPPRETNNAFLEKYRLDSLNLLAGQEVFEAKYKPQLNFVADAGLNTTYAPDIPNRFGLSAGLNFTWNLFDGRQKSIVQNKTDIQLQTVSFYRENFLKKNGVRKNKLLNELKSYEDRMAIAEAQLEEYDNLLTNFRKEILYGQLSIIDYITTLKNRNMVERDFILLKTNRLLLINAYNYWNW</sequence>
<dbReference type="InterPro" id="IPR051906">
    <property type="entry name" value="TolC-like"/>
</dbReference>
<keyword evidence="9" id="KW-1185">Reference proteome</keyword>
<name>I3C6S4_9FLAO</name>
<evidence type="ECO:0000313" key="8">
    <source>
        <dbReference type="EMBL" id="EIJ39317.1"/>
    </source>
</evidence>